<name>A0A814LST9_9BILA</name>
<accession>A0A814LST9</accession>
<protein>
    <submittedName>
        <fullName evidence="2">Uncharacterized protein</fullName>
    </submittedName>
</protein>
<organism evidence="2 3">
    <name type="scientific">Brachionus calyciflorus</name>
    <dbReference type="NCBI Taxonomy" id="104777"/>
    <lineage>
        <taxon>Eukaryota</taxon>
        <taxon>Metazoa</taxon>
        <taxon>Spiralia</taxon>
        <taxon>Gnathifera</taxon>
        <taxon>Rotifera</taxon>
        <taxon>Eurotatoria</taxon>
        <taxon>Monogononta</taxon>
        <taxon>Pseudotrocha</taxon>
        <taxon>Ploima</taxon>
        <taxon>Brachionidae</taxon>
        <taxon>Brachionus</taxon>
    </lineage>
</organism>
<dbReference type="EMBL" id="CAJNOC010006086">
    <property type="protein sequence ID" value="CAF1069925.1"/>
    <property type="molecule type" value="Genomic_DNA"/>
</dbReference>
<feature type="compositionally biased region" description="Basic residues" evidence="1">
    <location>
        <begin position="375"/>
        <end position="385"/>
    </location>
</feature>
<feature type="compositionally biased region" description="Polar residues" evidence="1">
    <location>
        <begin position="355"/>
        <end position="374"/>
    </location>
</feature>
<feature type="region of interest" description="Disordered" evidence="1">
    <location>
        <begin position="483"/>
        <end position="513"/>
    </location>
</feature>
<evidence type="ECO:0000313" key="2">
    <source>
        <dbReference type="EMBL" id="CAF1069925.1"/>
    </source>
</evidence>
<keyword evidence="3" id="KW-1185">Reference proteome</keyword>
<gene>
    <name evidence="2" type="ORF">OXX778_LOCUS19674</name>
</gene>
<feature type="compositionally biased region" description="Polar residues" evidence="1">
    <location>
        <begin position="420"/>
        <end position="436"/>
    </location>
</feature>
<evidence type="ECO:0000313" key="3">
    <source>
        <dbReference type="Proteomes" id="UP000663879"/>
    </source>
</evidence>
<dbReference type="AlphaFoldDB" id="A0A814LST9"/>
<proteinExistence type="predicted"/>
<feature type="region of interest" description="Disordered" evidence="1">
    <location>
        <begin position="355"/>
        <end position="436"/>
    </location>
</feature>
<dbReference type="Proteomes" id="UP000663879">
    <property type="component" value="Unassembled WGS sequence"/>
</dbReference>
<evidence type="ECO:0000256" key="1">
    <source>
        <dbReference type="SAM" id="MobiDB-lite"/>
    </source>
</evidence>
<sequence length="557" mass="63482">MIETTSTVPPQNAASAVLTGSSNLINLFSVSTPNQKKRVYEKISDLSPKQPTVNYDSIIKQLKFDVKFLLNRLESIESTVDKHIHDSVKLHFDKIFPPLAANYNNSASNNQHSNLKFDLINEVAFDMHQREWRKHSLVLFGIEESISSESSHNNDQETVESLMAMLGVQKRSIKSIKRFTNLPKSRPIRVLFSQNINCSVIIKNAFKLSRTKYEKISICHDLTPAEQHKLKKLKEIRDIKNAELKSDVDFKYVIDRNSLKLKQIKIVKSNNIQPLMDLNPVPSTDLQKVINKDTNKLKEPQQVEKQKHQQLTTFHKPESNSLISSLGFHTPQHHVLENNQLVKPNSTTQQPQLINYETPKQSQQPKTETNNAKMTKSHLKPHQKQVKNSVPKAEQQKITPQTCSSSTEPKPQDQIKNHTKTASIQNKPQSTPQLVNSDINLKITVSNQTTKSQKTLKQSCELNNKKADDMLVENNSKLFTDFNTPVKRKSRSKSVRNSNKSNKSEVLSTSIPNSSQLKKKELVALNIKLNEELIKMQNTQNIQKIDILSDEMDLQSS</sequence>
<dbReference type="OrthoDB" id="6782816at2759"/>
<reference evidence="2" key="1">
    <citation type="submission" date="2021-02" db="EMBL/GenBank/DDBJ databases">
        <authorList>
            <person name="Nowell W R."/>
        </authorList>
    </citation>
    <scope>NUCLEOTIDE SEQUENCE</scope>
    <source>
        <strain evidence="2">Ploen Becks lab</strain>
    </source>
</reference>
<feature type="compositionally biased region" description="Polar residues" evidence="1">
    <location>
        <begin position="396"/>
        <end position="409"/>
    </location>
</feature>
<comment type="caution">
    <text evidence="2">The sequence shown here is derived from an EMBL/GenBank/DDBJ whole genome shotgun (WGS) entry which is preliminary data.</text>
</comment>